<evidence type="ECO:0000256" key="2">
    <source>
        <dbReference type="ARBA" id="ARBA00022694"/>
    </source>
</evidence>
<dbReference type="RefSeq" id="WP_342825526.1">
    <property type="nucleotide sequence ID" value="NZ_CP046146.1"/>
</dbReference>
<keyword evidence="3 7" id="KW-0540">Nuclease</keyword>
<keyword evidence="11" id="KW-1185">Reference proteome</keyword>
<evidence type="ECO:0000256" key="6">
    <source>
        <dbReference type="ARBA" id="ARBA00022884"/>
    </source>
</evidence>
<dbReference type="GO" id="GO:0042781">
    <property type="term" value="F:3'-tRNA processing endoribonuclease activity"/>
    <property type="evidence" value="ECO:0007669"/>
    <property type="project" value="TreeGrafter"/>
</dbReference>
<evidence type="ECO:0000313" key="11">
    <source>
        <dbReference type="Proteomes" id="UP001219901"/>
    </source>
</evidence>
<dbReference type="EC" id="3.1.26.5" evidence="7 8"/>
<dbReference type="SUPFAM" id="SSF54211">
    <property type="entry name" value="Ribosomal protein S5 domain 2-like"/>
    <property type="match status" value="1"/>
</dbReference>
<dbReference type="NCBIfam" id="TIGR00188">
    <property type="entry name" value="rnpA"/>
    <property type="match status" value="1"/>
</dbReference>
<evidence type="ECO:0000256" key="5">
    <source>
        <dbReference type="ARBA" id="ARBA00022801"/>
    </source>
</evidence>
<evidence type="ECO:0000313" key="12">
    <source>
        <dbReference type="Proteomes" id="UP001321249"/>
    </source>
</evidence>
<comment type="similarity">
    <text evidence="7">Belongs to the RnpA family.</text>
</comment>
<dbReference type="Pfam" id="PF00825">
    <property type="entry name" value="Ribonuclease_P"/>
    <property type="match status" value="1"/>
</dbReference>
<dbReference type="GO" id="GO:0000049">
    <property type="term" value="F:tRNA binding"/>
    <property type="evidence" value="ECO:0007669"/>
    <property type="project" value="UniProtKB-UniRule"/>
</dbReference>
<name>A0AAJ5ZG04_9CHLR</name>
<dbReference type="Gene3D" id="3.30.230.10">
    <property type="match status" value="1"/>
</dbReference>
<keyword evidence="4 7" id="KW-0255">Endonuclease</keyword>
<dbReference type="HAMAP" id="MF_00227">
    <property type="entry name" value="RNase_P"/>
    <property type="match status" value="1"/>
</dbReference>
<dbReference type="InterPro" id="IPR020539">
    <property type="entry name" value="RNase_P_CS"/>
</dbReference>
<reference evidence="11 12" key="1">
    <citation type="submission" date="2019-11" db="EMBL/GenBank/DDBJ databases">
        <authorList>
            <person name="Cho J.-C."/>
        </authorList>
    </citation>
    <scope>NUCLEOTIDE SEQUENCE [LARGE SCALE GENOMIC DNA]</scope>
    <source>
        <strain evidence="10 11">JH1073</strain>
        <strain evidence="9 12">JH702</strain>
    </source>
</reference>
<dbReference type="InterPro" id="IPR014721">
    <property type="entry name" value="Ribsml_uS5_D2-typ_fold_subgr"/>
</dbReference>
<organism evidence="10 11">
    <name type="scientific">Candidatus Lucifugimonas marina</name>
    <dbReference type="NCBI Taxonomy" id="3038979"/>
    <lineage>
        <taxon>Bacteria</taxon>
        <taxon>Bacillati</taxon>
        <taxon>Chloroflexota</taxon>
        <taxon>Dehalococcoidia</taxon>
        <taxon>SAR202 cluster</taxon>
        <taxon>Candidatus Lucifugimonadales</taxon>
        <taxon>Candidatus Lucifugimonadaceae</taxon>
        <taxon>Candidatus Lucifugimonas</taxon>
    </lineage>
</organism>
<dbReference type="PROSITE" id="PS00648">
    <property type="entry name" value="RIBONUCLEASE_P"/>
    <property type="match status" value="1"/>
</dbReference>
<gene>
    <name evidence="7 10" type="primary">rnpA</name>
    <name evidence="9" type="ORF">GKO46_09465</name>
    <name evidence="10" type="ORF">GKO48_12075</name>
</gene>
<keyword evidence="2 7" id="KW-0819">tRNA processing</keyword>
<dbReference type="EMBL" id="CP046147">
    <property type="protein sequence ID" value="WFG40315.1"/>
    <property type="molecule type" value="Genomic_DNA"/>
</dbReference>
<accession>A0AAJ5ZG04</accession>
<dbReference type="AlphaFoldDB" id="A0AAJ5ZG04"/>
<comment type="function">
    <text evidence="1 7">RNaseP catalyzes the removal of the 5'-leader sequence from pre-tRNA to produce the mature 5'-terminus. It can also cleave other RNA substrates such as 4.5S RNA. The protein component plays an auxiliary but essential role in vivo by binding to the 5'-leader sequence and broadening the substrate specificity of the ribozyme.</text>
</comment>
<comment type="subunit">
    <text evidence="7">Consists of a catalytic RNA component (M1 or rnpB) and a protein subunit.</text>
</comment>
<evidence type="ECO:0000256" key="4">
    <source>
        <dbReference type="ARBA" id="ARBA00022759"/>
    </source>
</evidence>
<dbReference type="Proteomes" id="UP001321249">
    <property type="component" value="Unassembled WGS sequence"/>
</dbReference>
<reference evidence="11" key="3">
    <citation type="submission" date="2023-06" db="EMBL/GenBank/DDBJ databases">
        <title>Pangenomics reveal diversification of enzyme families and niche specialization in globally abundant SAR202 bacteria.</title>
        <authorList>
            <person name="Saw J.H.W."/>
        </authorList>
    </citation>
    <scope>NUCLEOTIDE SEQUENCE [LARGE SCALE GENOMIC DNA]</scope>
    <source>
        <strain evidence="11">JH1073</strain>
    </source>
</reference>
<keyword evidence="6 7" id="KW-0694">RNA-binding</keyword>
<evidence type="ECO:0000256" key="8">
    <source>
        <dbReference type="NCBIfam" id="TIGR00188"/>
    </source>
</evidence>
<dbReference type="PANTHER" id="PTHR33992">
    <property type="entry name" value="RIBONUCLEASE P PROTEIN COMPONENT"/>
    <property type="match status" value="1"/>
</dbReference>
<dbReference type="Proteomes" id="UP001219901">
    <property type="component" value="Chromosome"/>
</dbReference>
<dbReference type="GO" id="GO:0001682">
    <property type="term" value="P:tRNA 5'-leader removal"/>
    <property type="evidence" value="ECO:0007669"/>
    <property type="project" value="UniProtKB-UniRule"/>
</dbReference>
<dbReference type="EMBL" id="WMBE01000003">
    <property type="protein sequence ID" value="MDG0867296.1"/>
    <property type="molecule type" value="Genomic_DNA"/>
</dbReference>
<evidence type="ECO:0000256" key="1">
    <source>
        <dbReference type="ARBA" id="ARBA00002663"/>
    </source>
</evidence>
<dbReference type="InterPro" id="IPR020568">
    <property type="entry name" value="Ribosomal_Su5_D2-typ_SF"/>
</dbReference>
<evidence type="ECO:0000256" key="7">
    <source>
        <dbReference type="HAMAP-Rule" id="MF_00227"/>
    </source>
</evidence>
<evidence type="ECO:0000256" key="3">
    <source>
        <dbReference type="ARBA" id="ARBA00022722"/>
    </source>
</evidence>
<keyword evidence="5 7" id="KW-0378">Hydrolase</keyword>
<comment type="catalytic activity">
    <reaction evidence="7">
        <text>Endonucleolytic cleavage of RNA, removing 5'-extranucleotides from tRNA precursor.</text>
        <dbReference type="EC" id="3.1.26.5"/>
    </reaction>
</comment>
<sequence length="110" mass="12085">MSLPTEQRIKRPAEFRQVFSRGRRSSNALTNVVAMPNGLPYVRVGLSVSKRVGNAVTRNLVKRRIRSVFANIDASEGWDVVVTAKPESADAAFSDLERSIGKSVKRAGVE</sequence>
<protein>
    <recommendedName>
        <fullName evidence="7 8">Ribonuclease P protein component</fullName>
        <shortName evidence="7">RNase P protein</shortName>
        <shortName evidence="7">RNaseP protein</shortName>
        <ecNumber evidence="7 8">3.1.26.5</ecNumber>
    </recommendedName>
    <alternativeName>
        <fullName evidence="7">Protein C5</fullName>
    </alternativeName>
</protein>
<evidence type="ECO:0000313" key="10">
    <source>
        <dbReference type="EMBL" id="WFG40315.1"/>
    </source>
</evidence>
<dbReference type="PANTHER" id="PTHR33992:SF1">
    <property type="entry name" value="RIBONUCLEASE P PROTEIN COMPONENT"/>
    <property type="match status" value="1"/>
</dbReference>
<evidence type="ECO:0000313" key="9">
    <source>
        <dbReference type="EMBL" id="MDG0867296.1"/>
    </source>
</evidence>
<dbReference type="GO" id="GO:0004526">
    <property type="term" value="F:ribonuclease P activity"/>
    <property type="evidence" value="ECO:0007669"/>
    <property type="project" value="UniProtKB-UniRule"/>
</dbReference>
<reference evidence="10" key="2">
    <citation type="journal article" date="2023" name="Nat. Commun.">
        <title>Cultivation of marine bacteria of the SAR202 clade.</title>
        <authorList>
            <person name="Lim Y."/>
            <person name="Seo J.H."/>
            <person name="Giovannoni S.J."/>
            <person name="Kang I."/>
            <person name="Cho J.C."/>
        </authorList>
    </citation>
    <scope>NUCLEOTIDE SEQUENCE</scope>
    <source>
        <strain evidence="10">JH1073</strain>
    </source>
</reference>
<dbReference type="InterPro" id="IPR000100">
    <property type="entry name" value="RNase_P"/>
</dbReference>
<dbReference type="GO" id="GO:0030677">
    <property type="term" value="C:ribonuclease P complex"/>
    <property type="evidence" value="ECO:0007669"/>
    <property type="project" value="TreeGrafter"/>
</dbReference>
<proteinExistence type="inferred from homology"/>